<evidence type="ECO:0008006" key="16">
    <source>
        <dbReference type="Google" id="ProtNLM"/>
    </source>
</evidence>
<evidence type="ECO:0000256" key="11">
    <source>
        <dbReference type="RuleBase" id="RU003953"/>
    </source>
</evidence>
<keyword evidence="4" id="KW-0548">Nucleotidyltransferase</keyword>
<gene>
    <name evidence="14" type="ORF">ACFFLH_12450</name>
</gene>
<dbReference type="CDD" id="cd05398">
    <property type="entry name" value="NT_ClassII-CCAase"/>
    <property type="match status" value="1"/>
</dbReference>
<name>A0ABV5ZD62_9GAMM</name>
<evidence type="ECO:0000256" key="8">
    <source>
        <dbReference type="ARBA" id="ARBA00022840"/>
    </source>
</evidence>
<evidence type="ECO:0000259" key="12">
    <source>
        <dbReference type="Pfam" id="PF01743"/>
    </source>
</evidence>
<keyword evidence="15" id="KW-1185">Reference proteome</keyword>
<evidence type="ECO:0000256" key="5">
    <source>
        <dbReference type="ARBA" id="ARBA00022723"/>
    </source>
</evidence>
<dbReference type="PANTHER" id="PTHR47545:SF1">
    <property type="entry name" value="MULTIFUNCTIONAL CCA PROTEIN"/>
    <property type="match status" value="1"/>
</dbReference>
<comment type="caution">
    <text evidence="14">The sequence shown here is derived from an EMBL/GenBank/DDBJ whole genome shotgun (WGS) entry which is preliminary data.</text>
</comment>
<evidence type="ECO:0000256" key="4">
    <source>
        <dbReference type="ARBA" id="ARBA00022695"/>
    </source>
</evidence>
<evidence type="ECO:0000256" key="1">
    <source>
        <dbReference type="ARBA" id="ARBA00001946"/>
    </source>
</evidence>
<evidence type="ECO:0000313" key="15">
    <source>
        <dbReference type="Proteomes" id="UP001589628"/>
    </source>
</evidence>
<feature type="domain" description="tRNA nucleotidyltransferase/poly(A) polymerase RNA and SrmB- binding" evidence="13">
    <location>
        <begin position="149"/>
        <end position="210"/>
    </location>
</feature>
<keyword evidence="3" id="KW-0819">tRNA processing</keyword>
<dbReference type="EMBL" id="JBHLZN010000004">
    <property type="protein sequence ID" value="MFB9887222.1"/>
    <property type="molecule type" value="Genomic_DNA"/>
</dbReference>
<sequence>MQIYLVGGAVRDELLGRPVSERDWLVVGATPEQMLALGYQPVGKDFPVFLHPQTQEEYALARTERKSGHGYTGFACISDPSVTLEQDLLRRDLSINAMAKDQQGVLHDPYGGLQDLQQRRLRHLSPAFAEDPLRVLRVARFAARYQEYGFQVAEETLSLMSQLSQSGELSYLTPERIWKEMSRALLEPHPETFFQVLDACQALPHLLPDLIPWSAQADIVLRRAQQQALPLAGRYALVCELANFPANWANALRPPKDCLQLAQLCQQQGPALLQSQPSSEHLLATLEGCDALRRPERFTLLLATLQCSHDQLAATDWQHALECLQQLDYRDLQQAGLRGKAFGAALRQLRLDALRTLNLPGG</sequence>
<keyword evidence="9" id="KW-0460">Magnesium</keyword>
<dbReference type="RefSeq" id="WP_027314185.1">
    <property type="nucleotide sequence ID" value="NZ_JBHLZN010000004.1"/>
</dbReference>
<dbReference type="Proteomes" id="UP001589628">
    <property type="component" value="Unassembled WGS sequence"/>
</dbReference>
<comment type="similarity">
    <text evidence="11">Belongs to the tRNA nucleotidyltransferase/poly(A) polymerase family.</text>
</comment>
<accession>A0ABV5ZD62</accession>
<keyword evidence="7" id="KW-0692">RNA repair</keyword>
<dbReference type="Gene3D" id="3.30.460.10">
    <property type="entry name" value="Beta Polymerase, domain 2"/>
    <property type="match status" value="1"/>
</dbReference>
<evidence type="ECO:0000256" key="10">
    <source>
        <dbReference type="ARBA" id="ARBA00022884"/>
    </source>
</evidence>
<keyword evidence="2 11" id="KW-0808">Transferase</keyword>
<dbReference type="Pfam" id="PF01743">
    <property type="entry name" value="PolyA_pol"/>
    <property type="match status" value="1"/>
</dbReference>
<organism evidence="14 15">
    <name type="scientific">Balneatrix alpica</name>
    <dbReference type="NCBI Taxonomy" id="75684"/>
    <lineage>
        <taxon>Bacteria</taxon>
        <taxon>Pseudomonadati</taxon>
        <taxon>Pseudomonadota</taxon>
        <taxon>Gammaproteobacteria</taxon>
        <taxon>Oceanospirillales</taxon>
        <taxon>Balneatrichaceae</taxon>
        <taxon>Balneatrix</taxon>
    </lineage>
</organism>
<evidence type="ECO:0000256" key="6">
    <source>
        <dbReference type="ARBA" id="ARBA00022741"/>
    </source>
</evidence>
<evidence type="ECO:0000313" key="14">
    <source>
        <dbReference type="EMBL" id="MFB9887222.1"/>
    </source>
</evidence>
<dbReference type="InterPro" id="IPR032828">
    <property type="entry name" value="PolyA_RNA-bd"/>
</dbReference>
<keyword evidence="5" id="KW-0479">Metal-binding</keyword>
<protein>
    <recommendedName>
        <fullName evidence="16">CCA tRNA nucleotidyltransferase</fullName>
    </recommendedName>
</protein>
<evidence type="ECO:0000256" key="2">
    <source>
        <dbReference type="ARBA" id="ARBA00022679"/>
    </source>
</evidence>
<proteinExistence type="inferred from homology"/>
<dbReference type="Pfam" id="PF12627">
    <property type="entry name" value="PolyA_pol_RNAbd"/>
    <property type="match status" value="1"/>
</dbReference>
<dbReference type="InterPro" id="IPR050124">
    <property type="entry name" value="tRNA_CCA-adding_enzyme"/>
</dbReference>
<dbReference type="PANTHER" id="PTHR47545">
    <property type="entry name" value="MULTIFUNCTIONAL CCA PROTEIN"/>
    <property type="match status" value="1"/>
</dbReference>
<dbReference type="PIRSF" id="PIRSF000813">
    <property type="entry name" value="CCA_bact"/>
    <property type="match status" value="1"/>
</dbReference>
<dbReference type="InterPro" id="IPR012006">
    <property type="entry name" value="CCA_bact"/>
</dbReference>
<dbReference type="SUPFAM" id="SSF81301">
    <property type="entry name" value="Nucleotidyltransferase"/>
    <property type="match status" value="1"/>
</dbReference>
<evidence type="ECO:0000256" key="9">
    <source>
        <dbReference type="ARBA" id="ARBA00022842"/>
    </source>
</evidence>
<keyword evidence="6" id="KW-0547">Nucleotide-binding</keyword>
<feature type="domain" description="Poly A polymerase head" evidence="12">
    <location>
        <begin position="3"/>
        <end position="122"/>
    </location>
</feature>
<evidence type="ECO:0000256" key="7">
    <source>
        <dbReference type="ARBA" id="ARBA00022800"/>
    </source>
</evidence>
<dbReference type="InterPro" id="IPR043519">
    <property type="entry name" value="NT_sf"/>
</dbReference>
<dbReference type="InterPro" id="IPR002646">
    <property type="entry name" value="PolA_pol_head_dom"/>
</dbReference>
<evidence type="ECO:0000259" key="13">
    <source>
        <dbReference type="Pfam" id="PF12627"/>
    </source>
</evidence>
<keyword evidence="8" id="KW-0067">ATP-binding</keyword>
<reference evidence="14 15" key="1">
    <citation type="submission" date="2024-09" db="EMBL/GenBank/DDBJ databases">
        <authorList>
            <person name="Sun Q."/>
            <person name="Mori K."/>
        </authorList>
    </citation>
    <scope>NUCLEOTIDE SEQUENCE [LARGE SCALE GENOMIC DNA]</scope>
    <source>
        <strain evidence="14 15">ATCC 51285</strain>
    </source>
</reference>
<dbReference type="SUPFAM" id="SSF81891">
    <property type="entry name" value="Poly A polymerase C-terminal region-like"/>
    <property type="match status" value="1"/>
</dbReference>
<keyword evidence="10 11" id="KW-0694">RNA-binding</keyword>
<evidence type="ECO:0000256" key="3">
    <source>
        <dbReference type="ARBA" id="ARBA00022694"/>
    </source>
</evidence>
<comment type="cofactor">
    <cofactor evidence="1">
        <name>Mg(2+)</name>
        <dbReference type="ChEBI" id="CHEBI:18420"/>
    </cofactor>
</comment>
<dbReference type="Gene3D" id="1.10.3090.10">
    <property type="entry name" value="cca-adding enzyme, domain 2"/>
    <property type="match status" value="1"/>
</dbReference>